<dbReference type="OrthoDB" id="664884at2"/>
<dbReference type="GO" id="GO:0006508">
    <property type="term" value="P:proteolysis"/>
    <property type="evidence" value="ECO:0007669"/>
    <property type="project" value="UniProtKB-KW"/>
</dbReference>
<gene>
    <name evidence="1" type="ORF">THSYN_19730</name>
</gene>
<organism evidence="1 2">
    <name type="scientific">Candidatus Thiodictyon syntrophicum</name>
    <dbReference type="NCBI Taxonomy" id="1166950"/>
    <lineage>
        <taxon>Bacteria</taxon>
        <taxon>Pseudomonadati</taxon>
        <taxon>Pseudomonadota</taxon>
        <taxon>Gammaproteobacteria</taxon>
        <taxon>Chromatiales</taxon>
        <taxon>Chromatiaceae</taxon>
        <taxon>Thiodictyon</taxon>
    </lineage>
</organism>
<evidence type="ECO:0000313" key="1">
    <source>
        <dbReference type="EMBL" id="AUB82954.1"/>
    </source>
</evidence>
<accession>A0A2K8UBK2</accession>
<dbReference type="KEGG" id="tsy:THSYN_19730"/>
<keyword evidence="1" id="KW-0645">Protease</keyword>
<reference evidence="1 2" key="1">
    <citation type="submission" date="2017-03" db="EMBL/GenBank/DDBJ databases">
        <title>Complete genome sequence of Candidatus 'Thiodictyon syntrophicum' sp. nov. strain Cad16T, a photolithoautotroph purple sulfur bacterium isolated from an alpine meromictic lake.</title>
        <authorList>
            <person name="Luedin S.M."/>
            <person name="Pothier J.F."/>
            <person name="Danza F."/>
            <person name="Storelli N."/>
            <person name="Wittwer M."/>
            <person name="Tonolla M."/>
        </authorList>
    </citation>
    <scope>NUCLEOTIDE SEQUENCE [LARGE SCALE GENOMIC DNA]</scope>
    <source>
        <strain evidence="1 2">Cad16T</strain>
    </source>
</reference>
<dbReference type="NCBIfam" id="TIGR03698">
    <property type="entry name" value="clan_AA_DTGF"/>
    <property type="match status" value="1"/>
</dbReference>
<sequence length="126" mass="13518">MGQVFADIELSNPREPGLRPVSVHATMDSGAITLCIPEHVALQLNFAELEKREVTIATGRASLVPYVGPVQIRFDNRNCFTGALVLGDSVLLGAVPMEDMDLVINPRRQQLTVNPASPNIAAAAVK</sequence>
<dbReference type="AlphaFoldDB" id="A0A2K8UBK2"/>
<keyword evidence="2" id="KW-1185">Reference proteome</keyword>
<dbReference type="EMBL" id="CP020370">
    <property type="protein sequence ID" value="AUB82954.1"/>
    <property type="molecule type" value="Genomic_DNA"/>
</dbReference>
<dbReference type="GO" id="GO:0008233">
    <property type="term" value="F:peptidase activity"/>
    <property type="evidence" value="ECO:0007669"/>
    <property type="project" value="UniProtKB-KW"/>
</dbReference>
<dbReference type="Proteomes" id="UP000232638">
    <property type="component" value="Chromosome"/>
</dbReference>
<dbReference type="RefSeq" id="WP_100920658.1">
    <property type="nucleotide sequence ID" value="NZ_CP020370.1"/>
</dbReference>
<dbReference type="Gene3D" id="2.40.70.10">
    <property type="entry name" value="Acid Proteases"/>
    <property type="match status" value="1"/>
</dbReference>
<name>A0A2K8UBK2_9GAMM</name>
<protein>
    <submittedName>
        <fullName evidence="1">Clan AA aspartic protease</fullName>
    </submittedName>
</protein>
<dbReference type="InterPro" id="IPR021109">
    <property type="entry name" value="Peptidase_aspartic_dom_sf"/>
</dbReference>
<dbReference type="InterPro" id="IPR022274">
    <property type="entry name" value="Peptidase_asp_AF0612"/>
</dbReference>
<proteinExistence type="predicted"/>
<evidence type="ECO:0000313" key="2">
    <source>
        <dbReference type="Proteomes" id="UP000232638"/>
    </source>
</evidence>
<keyword evidence="1" id="KW-0378">Hydrolase</keyword>